<dbReference type="GO" id="GO:0016810">
    <property type="term" value="F:hydrolase activity, acting on carbon-nitrogen (but not peptide) bonds"/>
    <property type="evidence" value="ECO:0007669"/>
    <property type="project" value="InterPro"/>
</dbReference>
<name>A0A0J1FS89_9FIRM</name>
<dbReference type="RefSeq" id="WP_047809460.1">
    <property type="nucleotide sequence ID" value="NZ_LDZY01000005.1"/>
</dbReference>
<sequence>MNISCSAEKRVLEIPPKGQAIIGGFWSPENGLNSLPTVLQWKDGKVHSLEPLRITENIDAECYDWKSYYLQPGWLDAHVHLALDSLDFYQCLKNWENPNLIYKNIQAYLQTYLNLGIVAIRDGGDQPGFAWFARNRLYEGSWLGPRVISVHEAVNRKGMYGRFLGRGFDGISDWQTNIINFYTQGIDQLKVIVSGLIRFDNFRVVGPTQWTVEELQRIVLTAHQRGILVMAHASGEEGISVAIDAGVDSIEHGYYMTSEHLNKMKNQGIAWIPTVSPIGNILKYPTNRYSAKEIDTLKRILETQLAVIYEAYQKNVRIGIGTDAGAYLVPHGESLYDEMDWLIQAGIPRLEVYSMATRENARILGQNDLGRLTIHTPMNLLQLTAKYYV</sequence>
<gene>
    <name evidence="2" type="ORF">DEAC_c15560</name>
</gene>
<dbReference type="EMBL" id="LDZY01000005">
    <property type="protein sequence ID" value="KLU66157.1"/>
    <property type="molecule type" value="Genomic_DNA"/>
</dbReference>
<protein>
    <submittedName>
        <fullName evidence="2">Dihydroorotase</fullName>
    </submittedName>
</protein>
<dbReference type="Proteomes" id="UP000036356">
    <property type="component" value="Unassembled WGS sequence"/>
</dbReference>
<dbReference type="SUPFAM" id="SSF51556">
    <property type="entry name" value="Metallo-dependent hydrolases"/>
    <property type="match status" value="1"/>
</dbReference>
<dbReference type="PATRIC" id="fig|476652.3.peg.1608"/>
<dbReference type="InterPro" id="IPR006680">
    <property type="entry name" value="Amidohydro-rel"/>
</dbReference>
<dbReference type="AlphaFoldDB" id="A0A0J1FS89"/>
<comment type="caution">
    <text evidence="2">The sequence shown here is derived from an EMBL/GenBank/DDBJ whole genome shotgun (WGS) entry which is preliminary data.</text>
</comment>
<dbReference type="PANTHER" id="PTHR43135:SF3">
    <property type="entry name" value="ALPHA-D-RIBOSE 1-METHYLPHOSPHONATE 5-TRIPHOSPHATE DIPHOSPHATASE"/>
    <property type="match status" value="1"/>
</dbReference>
<dbReference type="InterPro" id="IPR032466">
    <property type="entry name" value="Metal_Hydrolase"/>
</dbReference>
<proteinExistence type="predicted"/>
<dbReference type="InterPro" id="IPR011059">
    <property type="entry name" value="Metal-dep_hydrolase_composite"/>
</dbReference>
<evidence type="ECO:0000313" key="2">
    <source>
        <dbReference type="EMBL" id="KLU66157.1"/>
    </source>
</evidence>
<dbReference type="STRING" id="476652.DEAC_c15560"/>
<dbReference type="Gene3D" id="2.30.40.10">
    <property type="entry name" value="Urease, subunit C, domain 1"/>
    <property type="match status" value="1"/>
</dbReference>
<dbReference type="Gene3D" id="3.20.20.140">
    <property type="entry name" value="Metal-dependent hydrolases"/>
    <property type="match status" value="1"/>
</dbReference>
<dbReference type="Pfam" id="PF01979">
    <property type="entry name" value="Amidohydro_1"/>
    <property type="match status" value="1"/>
</dbReference>
<feature type="domain" description="Amidohydrolase-related" evidence="1">
    <location>
        <begin position="70"/>
        <end position="373"/>
    </location>
</feature>
<evidence type="ECO:0000259" key="1">
    <source>
        <dbReference type="Pfam" id="PF01979"/>
    </source>
</evidence>
<evidence type="ECO:0000313" key="3">
    <source>
        <dbReference type="Proteomes" id="UP000036356"/>
    </source>
</evidence>
<organism evidence="2 3">
    <name type="scientific">Desulfosporosinus acididurans</name>
    <dbReference type="NCBI Taxonomy" id="476652"/>
    <lineage>
        <taxon>Bacteria</taxon>
        <taxon>Bacillati</taxon>
        <taxon>Bacillota</taxon>
        <taxon>Clostridia</taxon>
        <taxon>Eubacteriales</taxon>
        <taxon>Desulfitobacteriaceae</taxon>
        <taxon>Desulfosporosinus</taxon>
    </lineage>
</organism>
<dbReference type="PANTHER" id="PTHR43135">
    <property type="entry name" value="ALPHA-D-RIBOSE 1-METHYLPHOSPHONATE 5-TRIPHOSPHATE DIPHOSPHATASE"/>
    <property type="match status" value="1"/>
</dbReference>
<accession>A0A0J1FS89</accession>
<reference evidence="2 3" key="1">
    <citation type="submission" date="2015-06" db="EMBL/GenBank/DDBJ databases">
        <title>Draft genome of the moderately acidophilic sulfate reducer Candidatus Desulfosporosinus acididurans strain M1.</title>
        <authorList>
            <person name="Poehlein A."/>
            <person name="Petzsch P."/>
            <person name="Johnson B.D."/>
            <person name="Schloemann M."/>
            <person name="Daniel R."/>
            <person name="Muehling M."/>
        </authorList>
    </citation>
    <scope>NUCLEOTIDE SEQUENCE [LARGE SCALE GENOMIC DNA]</scope>
    <source>
        <strain evidence="2 3">M1</strain>
    </source>
</reference>
<keyword evidence="3" id="KW-1185">Reference proteome</keyword>
<dbReference type="InterPro" id="IPR051781">
    <property type="entry name" value="Metallo-dep_Hydrolase"/>
</dbReference>
<dbReference type="SUPFAM" id="SSF51338">
    <property type="entry name" value="Composite domain of metallo-dependent hydrolases"/>
    <property type="match status" value="1"/>
</dbReference>